<dbReference type="Gene3D" id="3.40.50.720">
    <property type="entry name" value="NAD(P)-binding Rossmann-like Domain"/>
    <property type="match status" value="1"/>
</dbReference>
<dbReference type="SUPFAM" id="SSF51905">
    <property type="entry name" value="FAD/NAD(P)-binding domain"/>
    <property type="match status" value="1"/>
</dbReference>
<evidence type="ECO:0000313" key="2">
    <source>
        <dbReference type="Proteomes" id="UP000183982"/>
    </source>
</evidence>
<organism evidence="1 2">
    <name type="scientific">Shimia gijangensis</name>
    <dbReference type="NCBI Taxonomy" id="1470563"/>
    <lineage>
        <taxon>Bacteria</taxon>
        <taxon>Pseudomonadati</taxon>
        <taxon>Pseudomonadota</taxon>
        <taxon>Alphaproteobacteria</taxon>
        <taxon>Rhodobacterales</taxon>
        <taxon>Roseobacteraceae</taxon>
    </lineage>
</organism>
<accession>A0A1M6CDL1</accession>
<reference evidence="2" key="1">
    <citation type="submission" date="2016-11" db="EMBL/GenBank/DDBJ databases">
        <authorList>
            <person name="Varghese N."/>
            <person name="Submissions S."/>
        </authorList>
    </citation>
    <scope>NUCLEOTIDE SEQUENCE [LARGE SCALE GENOMIC DNA]</scope>
    <source>
        <strain evidence="2">DSM 100564</strain>
    </source>
</reference>
<dbReference type="AlphaFoldDB" id="A0A1M6CDL1"/>
<evidence type="ECO:0000313" key="1">
    <source>
        <dbReference type="EMBL" id="SHI58973.1"/>
    </source>
</evidence>
<proteinExistence type="predicted"/>
<sequence>MQAENPDVVIIATGGLPDIDWISGAEHCTTSWDFLTGAAPTKESILVYDGTGRNPAMSCAERAAVAGAQVSLVALDGSFGPEMTYSEQVTWKQRLYDLDIPASFDLLLKSVQESGDKLQVTFANEVTGKQVTKTVDQVVIERGTLPADDLYQELRAASANDGVTDIECLLAGKAQPGSETSNAAFQLHRIGDAVSSRNIYSAILDAARLSNSI</sequence>
<dbReference type="Proteomes" id="UP000183982">
    <property type="component" value="Unassembled WGS sequence"/>
</dbReference>
<keyword evidence="2" id="KW-1185">Reference proteome</keyword>
<gene>
    <name evidence="1" type="ORF">SAMN05444000_10237</name>
</gene>
<dbReference type="EMBL" id="FQZQ01000002">
    <property type="protein sequence ID" value="SHI58973.1"/>
    <property type="molecule type" value="Genomic_DNA"/>
</dbReference>
<protein>
    <submittedName>
        <fullName evidence="1">Uncharacterized protein</fullName>
    </submittedName>
</protein>
<dbReference type="Gene3D" id="3.50.50.60">
    <property type="entry name" value="FAD/NAD(P)-binding domain"/>
    <property type="match status" value="1"/>
</dbReference>
<name>A0A1M6CDL1_9RHOB</name>
<dbReference type="InterPro" id="IPR036188">
    <property type="entry name" value="FAD/NAD-bd_sf"/>
</dbReference>
<dbReference type="STRING" id="1470563.SAMN05444000_10237"/>